<comment type="caution">
    <text evidence="1">The sequence shown here is derived from an EMBL/GenBank/DDBJ whole genome shotgun (WGS) entry which is preliminary data.</text>
</comment>
<reference evidence="1 2" key="1">
    <citation type="submission" date="2014-04" db="EMBL/GenBank/DDBJ databases">
        <title>Characterization and application of a salt tolerant electro-active bacterium.</title>
        <authorList>
            <person name="Yang L."/>
            <person name="Wei S."/>
            <person name="Tay Q.X.M."/>
        </authorList>
    </citation>
    <scope>NUCLEOTIDE SEQUENCE [LARGE SCALE GENOMIC DNA]</scope>
    <source>
        <strain evidence="1 2">LY1</strain>
    </source>
</reference>
<evidence type="ECO:0000313" key="2">
    <source>
        <dbReference type="Proteomes" id="UP000027821"/>
    </source>
</evidence>
<evidence type="ECO:0000313" key="1">
    <source>
        <dbReference type="EMBL" id="KEO75854.1"/>
    </source>
</evidence>
<name>A0A074L3S8_9BACT</name>
<organism evidence="1 2">
    <name type="scientific">Anditalea andensis</name>
    <dbReference type="NCBI Taxonomy" id="1048983"/>
    <lineage>
        <taxon>Bacteria</taxon>
        <taxon>Pseudomonadati</taxon>
        <taxon>Bacteroidota</taxon>
        <taxon>Cytophagia</taxon>
        <taxon>Cytophagales</taxon>
        <taxon>Cytophagaceae</taxon>
        <taxon>Anditalea</taxon>
    </lineage>
</organism>
<dbReference type="EMBL" id="JMIH01000004">
    <property type="protein sequence ID" value="KEO75854.1"/>
    <property type="molecule type" value="Genomic_DNA"/>
</dbReference>
<gene>
    <name evidence="1" type="ORF">EL17_22800</name>
</gene>
<dbReference type="AlphaFoldDB" id="A0A074L3S8"/>
<dbReference type="RefSeq" id="WP_035068855.1">
    <property type="nucleotide sequence ID" value="NZ_JMIH01000004.1"/>
</dbReference>
<keyword evidence="2" id="KW-1185">Reference proteome</keyword>
<proteinExistence type="predicted"/>
<protein>
    <submittedName>
        <fullName evidence="1">Uncharacterized protein</fullName>
    </submittedName>
</protein>
<accession>A0A074L3S8</accession>
<sequence length="127" mass="14460">METELTLNSIWYQRSHKPSLRKIDIPFTCSEPIRYFPLGEWIEEGVYMFHIKPGDLAAMVIERVHCPASYDFNLITVTKPAKSIVTAIETGSELSVLTPYTSSKLLRSIRALVRCKPVMTITLLRST</sequence>
<dbReference type="Proteomes" id="UP000027821">
    <property type="component" value="Unassembled WGS sequence"/>
</dbReference>
<dbReference type="STRING" id="1048983.EL17_22800"/>